<dbReference type="InterPro" id="IPR002970">
    <property type="entry name" value="Tick_his-bd"/>
</dbReference>
<dbReference type="Gene3D" id="2.40.128.20">
    <property type="match status" value="1"/>
</dbReference>
<dbReference type="Pfam" id="PF02098">
    <property type="entry name" value="His_binding"/>
    <property type="match status" value="1"/>
</dbReference>
<feature type="chain" id="PRO_5005516529" evidence="1">
    <location>
        <begin position="18"/>
        <end position="196"/>
    </location>
</feature>
<evidence type="ECO:0000256" key="1">
    <source>
        <dbReference type="SAM" id="SignalP"/>
    </source>
</evidence>
<dbReference type="EMBL" id="GADI01006414">
    <property type="protein sequence ID" value="JAA67394.1"/>
    <property type="molecule type" value="mRNA"/>
</dbReference>
<keyword evidence="1" id="KW-0732">Signal</keyword>
<dbReference type="GO" id="GO:0043176">
    <property type="term" value="F:amine binding"/>
    <property type="evidence" value="ECO:0007669"/>
    <property type="project" value="InterPro"/>
</dbReference>
<accession>A0A0K8RA96</accession>
<name>A0A0K8RA96_IXORI</name>
<dbReference type="AlphaFoldDB" id="A0A0K8RA96"/>
<organism evidence="2">
    <name type="scientific">Ixodes ricinus</name>
    <name type="common">Common tick</name>
    <name type="synonym">Acarus ricinus</name>
    <dbReference type="NCBI Taxonomy" id="34613"/>
    <lineage>
        <taxon>Eukaryota</taxon>
        <taxon>Metazoa</taxon>
        <taxon>Ecdysozoa</taxon>
        <taxon>Arthropoda</taxon>
        <taxon>Chelicerata</taxon>
        <taxon>Arachnida</taxon>
        <taxon>Acari</taxon>
        <taxon>Parasitiformes</taxon>
        <taxon>Ixodida</taxon>
        <taxon>Ixodoidea</taxon>
        <taxon>Ixodidae</taxon>
        <taxon>Ixodinae</taxon>
        <taxon>Ixodes</taxon>
    </lineage>
</organism>
<proteinExistence type="evidence at transcript level"/>
<dbReference type="GO" id="GO:0030682">
    <property type="term" value="P:symbiont-mediated perturbation of host defenses"/>
    <property type="evidence" value="ECO:0007669"/>
    <property type="project" value="InterPro"/>
</dbReference>
<dbReference type="SUPFAM" id="SSF50814">
    <property type="entry name" value="Lipocalins"/>
    <property type="match status" value="1"/>
</dbReference>
<protein>
    <submittedName>
        <fullName evidence="2">Putative salivary lipocalin</fullName>
    </submittedName>
</protein>
<reference evidence="2" key="1">
    <citation type="submission" date="2012-12" db="EMBL/GenBank/DDBJ databases">
        <title>Identification and characterization of a phenylalanine ammonia-lyase gene family in Isatis indigotica Fort.</title>
        <authorList>
            <person name="Liu Q."/>
            <person name="Chen J."/>
            <person name="Zhou X."/>
            <person name="Di P."/>
            <person name="Xiao Y."/>
            <person name="Xuan H."/>
            <person name="Zhang L."/>
            <person name="Chen W."/>
        </authorList>
    </citation>
    <scope>NUCLEOTIDE SEQUENCE</scope>
    <source>
        <tissue evidence="2">Salivary gland</tissue>
    </source>
</reference>
<sequence>MLAFLCVVAALLAPSDTKLTKEQREERQGKSTKNAWLLFTDTHTYHLLYRSVENDTAHGGFKPCVKMSLKQCWGSSMELWYHLFYKDIPTNALWPQAYMWIKVNQSREQKDLVSMNFEYYYGGYKDYTLLFTDYQTCFTMKRDHDKALQVWMIGSTEPTRINDTCHSTYNKTFIETGTHSEIPRYYIYNETICGTK</sequence>
<dbReference type="InterPro" id="IPR012674">
    <property type="entry name" value="Calycin"/>
</dbReference>
<evidence type="ECO:0000313" key="2">
    <source>
        <dbReference type="EMBL" id="JAA67394.1"/>
    </source>
</evidence>
<feature type="signal peptide" evidence="1">
    <location>
        <begin position="1"/>
        <end position="17"/>
    </location>
</feature>